<evidence type="ECO:0000256" key="1">
    <source>
        <dbReference type="SAM" id="MobiDB-lite"/>
    </source>
</evidence>
<evidence type="ECO:0000313" key="2">
    <source>
        <dbReference type="EMBL" id="GLS82151.1"/>
    </source>
</evidence>
<evidence type="ECO:0000313" key="3">
    <source>
        <dbReference type="Proteomes" id="UP001157439"/>
    </source>
</evidence>
<dbReference type="InterPro" id="IPR021736">
    <property type="entry name" value="DUF3305"/>
</dbReference>
<proteinExistence type="predicted"/>
<evidence type="ECO:0008006" key="4">
    <source>
        <dbReference type="Google" id="ProtNLM"/>
    </source>
</evidence>
<keyword evidence="3" id="KW-1185">Reference proteome</keyword>
<dbReference type="AlphaFoldDB" id="A0AA37TUR6"/>
<dbReference type="RefSeq" id="WP_095497711.1">
    <property type="nucleotide sequence ID" value="NZ_BSPO01000001.1"/>
</dbReference>
<dbReference type="Proteomes" id="UP001157439">
    <property type="component" value="Unassembled WGS sequence"/>
</dbReference>
<gene>
    <name evidence="2" type="ORF">GCM10007894_01280</name>
</gene>
<feature type="region of interest" description="Disordered" evidence="1">
    <location>
        <begin position="134"/>
        <end position="159"/>
    </location>
</feature>
<comment type="caution">
    <text evidence="2">The sequence shown here is derived from an EMBL/GenBank/DDBJ whole genome shotgun (WGS) entry which is preliminary data.</text>
</comment>
<dbReference type="EMBL" id="BSPO01000001">
    <property type="protein sequence ID" value="GLS82151.1"/>
    <property type="molecule type" value="Genomic_DNA"/>
</dbReference>
<sequence length="159" mass="17983">MKHSDKIWPLFVKLKQVEKQSGRWTALEWELDYIGPGDQPAPEGARLISLELHKDERASYRLNLDLENPTLFIVCDDVGDDVWIPLSVSADQNVAAGCLESDMPVLNVPMPTAIACWIEAFITRHGEVEIRAHRRKHVNRRKEAQDANEGKGTNTRSQA</sequence>
<dbReference type="Pfam" id="PF11749">
    <property type="entry name" value="DUF3305"/>
    <property type="match status" value="1"/>
</dbReference>
<organism evidence="2 3">
    <name type="scientific">Paraferrimonas haliotis</name>
    <dbReference type="NCBI Taxonomy" id="2013866"/>
    <lineage>
        <taxon>Bacteria</taxon>
        <taxon>Pseudomonadati</taxon>
        <taxon>Pseudomonadota</taxon>
        <taxon>Gammaproteobacteria</taxon>
        <taxon>Alteromonadales</taxon>
        <taxon>Ferrimonadaceae</taxon>
        <taxon>Paraferrimonas</taxon>
    </lineage>
</organism>
<reference evidence="2 3" key="1">
    <citation type="journal article" date="2014" name="Int. J. Syst. Evol. Microbiol.">
        <title>Complete genome sequence of Corynebacterium casei LMG S-19264T (=DSM 44701T), isolated from a smear-ripened cheese.</title>
        <authorList>
            <consortium name="US DOE Joint Genome Institute (JGI-PGF)"/>
            <person name="Walter F."/>
            <person name="Albersmeier A."/>
            <person name="Kalinowski J."/>
            <person name="Ruckert C."/>
        </authorList>
    </citation>
    <scope>NUCLEOTIDE SEQUENCE [LARGE SCALE GENOMIC DNA]</scope>
    <source>
        <strain evidence="2 3">NBRC 112785</strain>
    </source>
</reference>
<protein>
    <recommendedName>
        <fullName evidence="4">DUF3305 domain-containing protein</fullName>
    </recommendedName>
</protein>
<name>A0AA37TUR6_9GAMM</name>
<accession>A0AA37TUR6</accession>